<evidence type="ECO:0000256" key="3">
    <source>
        <dbReference type="ARBA" id="ARBA00013036"/>
    </source>
</evidence>
<comment type="catalytic activity">
    <reaction evidence="11 12">
        <text>5-O-(1-carboxyvinyl)-3-phosphoshikimate = chorismate + phosphate</text>
        <dbReference type="Rhea" id="RHEA:21020"/>
        <dbReference type="ChEBI" id="CHEBI:29748"/>
        <dbReference type="ChEBI" id="CHEBI:43474"/>
        <dbReference type="ChEBI" id="CHEBI:57701"/>
        <dbReference type="EC" id="4.2.3.5"/>
    </reaction>
</comment>
<feature type="binding site" evidence="11">
    <location>
        <begin position="308"/>
        <end position="312"/>
    </location>
    <ligand>
        <name>FMN</name>
        <dbReference type="ChEBI" id="CHEBI:58210"/>
    </ligand>
</feature>
<sequence length="390" mass="42178">MSELRFMTAGESHGPRLTAILEGLPAGLRLEKADIDKELARRQQGYGRGGRMKIETDKVEVLSGVRFQETLGGPITLQVINKDFANWNGRMAAFGEPEGESVTAARPGHADLTGVMKYDRQDVRDILERSSARETTMRVAVGAVCKAFLRELGIEVISHVTTIGGVDVDLSKIDRSKIGTDIGSELNCYDAEAEQRMKQRIDEAKAAGDTLGGIFEIIVRGLPMGLGSHIQWDRRLDARLSAAMMSIQAIKGVEIGAGFDCGRLPGSEIHDEVFVDEAGKVYRTTNRAGGLEGGMTNGEEIVLRAAMKPIPTLMTPLKSIDIKSREAVLACKERSDTCAVSAASVVGEAMTAFVIAQAICEKFGGDALADVKAALQAYNERLAKDWWLHA</sequence>
<keyword evidence="6 11" id="KW-0288">FMN</keyword>
<dbReference type="GO" id="GO:0005829">
    <property type="term" value="C:cytosol"/>
    <property type="evidence" value="ECO:0007669"/>
    <property type="project" value="TreeGrafter"/>
</dbReference>
<evidence type="ECO:0000256" key="11">
    <source>
        <dbReference type="HAMAP-Rule" id="MF_00300"/>
    </source>
</evidence>
<comment type="similarity">
    <text evidence="2 11 12">Belongs to the chorismate synthase family.</text>
</comment>
<dbReference type="InterPro" id="IPR000453">
    <property type="entry name" value="Chorismate_synth"/>
</dbReference>
<comment type="cofactor">
    <cofactor evidence="11 12">
        <name>FMNH2</name>
        <dbReference type="ChEBI" id="CHEBI:57618"/>
    </cofactor>
    <text evidence="11 12">Reduced FMN (FMNH(2)).</text>
</comment>
<dbReference type="EC" id="4.2.3.5" evidence="3 11"/>
<dbReference type="Pfam" id="PF01264">
    <property type="entry name" value="Chorismate_synt"/>
    <property type="match status" value="1"/>
</dbReference>
<dbReference type="GO" id="GO:0008652">
    <property type="term" value="P:amino acid biosynthetic process"/>
    <property type="evidence" value="ECO:0007669"/>
    <property type="project" value="UniProtKB-KW"/>
</dbReference>
<dbReference type="Gene3D" id="3.60.150.10">
    <property type="entry name" value="Chorismate synthase AroC"/>
    <property type="match status" value="1"/>
</dbReference>
<dbReference type="GO" id="GO:0010181">
    <property type="term" value="F:FMN binding"/>
    <property type="evidence" value="ECO:0007669"/>
    <property type="project" value="TreeGrafter"/>
</dbReference>
<evidence type="ECO:0000256" key="7">
    <source>
        <dbReference type="ARBA" id="ARBA00022827"/>
    </source>
</evidence>
<feature type="binding site" evidence="11">
    <location>
        <begin position="248"/>
        <end position="249"/>
    </location>
    <ligand>
        <name>FMN</name>
        <dbReference type="ChEBI" id="CHEBI:58210"/>
    </ligand>
</feature>
<reference evidence="13 14" key="1">
    <citation type="submission" date="2016-10" db="EMBL/GenBank/DDBJ databases">
        <authorList>
            <person name="de Groot N.N."/>
        </authorList>
    </citation>
    <scope>NUCLEOTIDE SEQUENCE [LARGE SCALE GENOMIC DNA]</scope>
    <source>
        <strain evidence="13 14">S137</strain>
    </source>
</reference>
<keyword evidence="5 11" id="KW-0285">Flavoprotein</keyword>
<comment type="function">
    <text evidence="11">Catalyzes the anti-1,4-elimination of the C-3 phosphate and the C-6 proR hydrogen from 5-enolpyruvylshikimate-3-phosphate (EPSP) to yield chorismate, which is the branch point compound that serves as the starting substrate for the three terminal pathways of aromatic amino acid biosynthesis. This reaction introduces a second double bond into the aromatic ring system.</text>
</comment>
<keyword evidence="10 11" id="KW-0456">Lyase</keyword>
<dbReference type="OrthoDB" id="9771806at2"/>
<dbReference type="GO" id="GO:0009073">
    <property type="term" value="P:aromatic amino acid family biosynthetic process"/>
    <property type="evidence" value="ECO:0007669"/>
    <property type="project" value="UniProtKB-KW"/>
</dbReference>
<feature type="binding site" evidence="11">
    <location>
        <position position="42"/>
    </location>
    <ligand>
        <name>NADP(+)</name>
        <dbReference type="ChEBI" id="CHEBI:58349"/>
    </ligand>
</feature>
<dbReference type="NCBIfam" id="NF003793">
    <property type="entry name" value="PRK05382.1"/>
    <property type="match status" value="1"/>
</dbReference>
<dbReference type="PANTHER" id="PTHR21085:SF0">
    <property type="entry name" value="CHORISMATE SYNTHASE"/>
    <property type="match status" value="1"/>
</dbReference>
<evidence type="ECO:0000256" key="2">
    <source>
        <dbReference type="ARBA" id="ARBA00008014"/>
    </source>
</evidence>
<keyword evidence="7 11" id="KW-0274">FAD</keyword>
<dbReference type="InterPro" id="IPR020541">
    <property type="entry name" value="Chorismate_synthase_CS"/>
</dbReference>
<protein>
    <recommendedName>
        <fullName evidence="3 11">Chorismate synthase</fullName>
        <shortName evidence="11">CS</shortName>
        <ecNumber evidence="3 11">4.2.3.5</ecNumber>
    </recommendedName>
    <alternativeName>
        <fullName evidence="11">5-enolpyruvylshikimate-3-phosphate phospholyase</fullName>
    </alternativeName>
</protein>
<comment type="subunit">
    <text evidence="11">Homotetramer.</text>
</comment>
<evidence type="ECO:0000313" key="14">
    <source>
        <dbReference type="Proteomes" id="UP000182412"/>
    </source>
</evidence>
<dbReference type="GO" id="GO:0004107">
    <property type="term" value="F:chorismate synthase activity"/>
    <property type="evidence" value="ECO:0007669"/>
    <property type="project" value="UniProtKB-UniRule"/>
</dbReference>
<dbReference type="CDD" id="cd07304">
    <property type="entry name" value="Chorismate_synthase"/>
    <property type="match status" value="1"/>
</dbReference>
<feature type="binding site" evidence="11">
    <location>
        <position position="293"/>
    </location>
    <ligand>
        <name>FMN</name>
        <dbReference type="ChEBI" id="CHEBI:58210"/>
    </ligand>
</feature>
<keyword evidence="4 11" id="KW-0028">Amino-acid biosynthesis</keyword>
<evidence type="ECO:0000256" key="10">
    <source>
        <dbReference type="ARBA" id="ARBA00023239"/>
    </source>
</evidence>
<dbReference type="EMBL" id="FNJQ01000021">
    <property type="protein sequence ID" value="SDP48737.1"/>
    <property type="molecule type" value="Genomic_DNA"/>
</dbReference>
<dbReference type="FunFam" id="3.60.150.10:FF:000002">
    <property type="entry name" value="Chorismate synthase"/>
    <property type="match status" value="1"/>
</dbReference>
<dbReference type="UniPathway" id="UPA00053">
    <property type="reaction ID" value="UER00090"/>
</dbReference>
<feature type="binding site" evidence="11">
    <location>
        <position position="334"/>
    </location>
    <ligand>
        <name>FMN</name>
        <dbReference type="ChEBI" id="CHEBI:58210"/>
    </ligand>
</feature>
<gene>
    <name evidence="11" type="primary">aroC</name>
    <name evidence="13" type="ORF">SAMN05216366_12133</name>
</gene>
<dbReference type="AlphaFoldDB" id="A0A1H0T3U8"/>
<dbReference type="PROSITE" id="PS00788">
    <property type="entry name" value="CHORISMATE_SYNTHASE_2"/>
    <property type="match status" value="1"/>
</dbReference>
<dbReference type="PANTHER" id="PTHR21085">
    <property type="entry name" value="CHORISMATE SYNTHASE"/>
    <property type="match status" value="1"/>
</dbReference>
<evidence type="ECO:0000256" key="6">
    <source>
        <dbReference type="ARBA" id="ARBA00022643"/>
    </source>
</evidence>
<proteinExistence type="inferred from homology"/>
<evidence type="ECO:0000256" key="5">
    <source>
        <dbReference type="ARBA" id="ARBA00022630"/>
    </source>
</evidence>
<dbReference type="PIRSF" id="PIRSF001456">
    <property type="entry name" value="Chorismate_synth"/>
    <property type="match status" value="1"/>
</dbReference>
<dbReference type="Proteomes" id="UP000182412">
    <property type="component" value="Unassembled WGS sequence"/>
</dbReference>
<dbReference type="PROSITE" id="PS00787">
    <property type="entry name" value="CHORISMATE_SYNTHASE_1"/>
    <property type="match status" value="1"/>
</dbReference>
<evidence type="ECO:0000256" key="4">
    <source>
        <dbReference type="ARBA" id="ARBA00022605"/>
    </source>
</evidence>
<dbReference type="HAMAP" id="MF_00300">
    <property type="entry name" value="Chorismate_synth"/>
    <property type="match status" value="1"/>
</dbReference>
<accession>A0A1H0T3U8</accession>
<evidence type="ECO:0000256" key="1">
    <source>
        <dbReference type="ARBA" id="ARBA00005044"/>
    </source>
</evidence>
<keyword evidence="9 11" id="KW-0057">Aromatic amino acid biosynthesis</keyword>
<organism evidence="13 14">
    <name type="scientific">Selenomonas ruminantium</name>
    <dbReference type="NCBI Taxonomy" id="971"/>
    <lineage>
        <taxon>Bacteria</taxon>
        <taxon>Bacillati</taxon>
        <taxon>Bacillota</taxon>
        <taxon>Negativicutes</taxon>
        <taxon>Selenomonadales</taxon>
        <taxon>Selenomonadaceae</taxon>
        <taxon>Selenomonas</taxon>
    </lineage>
</organism>
<dbReference type="InterPro" id="IPR035904">
    <property type="entry name" value="Chorismate_synth_AroC_sf"/>
</dbReference>
<name>A0A1H0T3U8_SELRU</name>
<dbReference type="GO" id="GO:0009423">
    <property type="term" value="P:chorismate biosynthetic process"/>
    <property type="evidence" value="ECO:0007669"/>
    <property type="project" value="UniProtKB-UniRule"/>
</dbReference>
<dbReference type="NCBIfam" id="TIGR00033">
    <property type="entry name" value="aroC"/>
    <property type="match status" value="1"/>
</dbReference>
<feature type="binding site" evidence="11">
    <location>
        <begin position="129"/>
        <end position="131"/>
    </location>
    <ligand>
        <name>FMN</name>
        <dbReference type="ChEBI" id="CHEBI:58210"/>
    </ligand>
</feature>
<dbReference type="RefSeq" id="WP_074572731.1">
    <property type="nucleotide sequence ID" value="NZ_FNJQ01000021.1"/>
</dbReference>
<evidence type="ECO:0000256" key="8">
    <source>
        <dbReference type="ARBA" id="ARBA00022857"/>
    </source>
</evidence>
<evidence type="ECO:0000313" key="13">
    <source>
        <dbReference type="EMBL" id="SDP48737.1"/>
    </source>
</evidence>
<feature type="binding site" evidence="11">
    <location>
        <position position="48"/>
    </location>
    <ligand>
        <name>NADP(+)</name>
        <dbReference type="ChEBI" id="CHEBI:58349"/>
    </ligand>
</feature>
<dbReference type="SUPFAM" id="SSF103263">
    <property type="entry name" value="Chorismate synthase, AroC"/>
    <property type="match status" value="1"/>
</dbReference>
<comment type="pathway">
    <text evidence="1 11 12">Metabolic intermediate biosynthesis; chorismate biosynthesis; chorismate from D-erythrose 4-phosphate and phosphoenolpyruvate: step 7/7.</text>
</comment>
<evidence type="ECO:0000256" key="9">
    <source>
        <dbReference type="ARBA" id="ARBA00023141"/>
    </source>
</evidence>
<keyword evidence="8 11" id="KW-0521">NADP</keyword>
<evidence type="ECO:0000256" key="12">
    <source>
        <dbReference type="RuleBase" id="RU000605"/>
    </source>
</evidence>